<proteinExistence type="predicted"/>
<dbReference type="PROSITE" id="PS51318">
    <property type="entry name" value="TAT"/>
    <property type="match status" value="1"/>
</dbReference>
<dbReference type="PANTHER" id="PTHR43737:SF1">
    <property type="entry name" value="DUF1501 DOMAIN-CONTAINING PROTEIN"/>
    <property type="match status" value="1"/>
</dbReference>
<dbReference type="InterPro" id="IPR006311">
    <property type="entry name" value="TAT_signal"/>
</dbReference>
<evidence type="ECO:0000313" key="1">
    <source>
        <dbReference type="EMBL" id="HGT39970.1"/>
    </source>
</evidence>
<sequence>MRSARREFLQVVGAAGLVSLGGSVPRFWSQALAQQDGTSAGERVLVLIQLAGGNDGLNTVVPITDDAYYRARPALAIGKQAVLKLNDRWGLHPSLEGLHQLWEQGRLGIVQGVGYPRPDRSHFRSMDIWHTANPDVVQPQTGWIGRTLDAAQGTEGREAVAVGLDRLPLALVGHRVVCPLVKSLEAFRLNEPAGGSPLRTADWQRAVQAPAPPRGELEFLRRSAQASLASADRLKSLGETYRTRVEYPSTGLAQRLKLVAQMIVAELPARVYFVSLDGFDTHAQQLPGHAALLAELAGAVASFVADLEEHRLTGRVLIATFSEFGRRLAENGSLGTDHGAAAPLFVVTPHRGGLFGEAPSLTDLDDGDPKFTTDFRRVYATLLENWLNVDSSAALGGRFEPLDCV</sequence>
<reference evidence="1" key="1">
    <citation type="journal article" date="2020" name="mSystems">
        <title>Genome- and Community-Level Interaction Insights into Carbon Utilization and Element Cycling Functions of Hydrothermarchaeota in Hydrothermal Sediment.</title>
        <authorList>
            <person name="Zhou Z."/>
            <person name="Liu Y."/>
            <person name="Xu W."/>
            <person name="Pan J."/>
            <person name="Luo Z.H."/>
            <person name="Li M."/>
        </authorList>
    </citation>
    <scope>NUCLEOTIDE SEQUENCE [LARGE SCALE GENOMIC DNA]</scope>
    <source>
        <strain evidence="1">SpSt-508</strain>
    </source>
</reference>
<protein>
    <submittedName>
        <fullName evidence="1">DUF1501 domain-containing protein</fullName>
    </submittedName>
</protein>
<comment type="caution">
    <text evidence="1">The sequence shown here is derived from an EMBL/GenBank/DDBJ whole genome shotgun (WGS) entry which is preliminary data.</text>
</comment>
<accession>A0A7C4QW94</accession>
<name>A0A7C4QW94_9PLAN</name>
<gene>
    <name evidence="1" type="ORF">ENS64_12020</name>
</gene>
<dbReference type="Pfam" id="PF07394">
    <property type="entry name" value="DUF1501"/>
    <property type="match status" value="1"/>
</dbReference>
<dbReference type="AlphaFoldDB" id="A0A7C4QW94"/>
<dbReference type="EMBL" id="DSVQ01000015">
    <property type="protein sequence ID" value="HGT39970.1"/>
    <property type="molecule type" value="Genomic_DNA"/>
</dbReference>
<dbReference type="PANTHER" id="PTHR43737">
    <property type="entry name" value="BLL7424 PROTEIN"/>
    <property type="match status" value="1"/>
</dbReference>
<organism evidence="1">
    <name type="scientific">Schlesneria paludicola</name>
    <dbReference type="NCBI Taxonomy" id="360056"/>
    <lineage>
        <taxon>Bacteria</taxon>
        <taxon>Pseudomonadati</taxon>
        <taxon>Planctomycetota</taxon>
        <taxon>Planctomycetia</taxon>
        <taxon>Planctomycetales</taxon>
        <taxon>Planctomycetaceae</taxon>
        <taxon>Schlesneria</taxon>
    </lineage>
</organism>
<dbReference type="InterPro" id="IPR010869">
    <property type="entry name" value="DUF1501"/>
</dbReference>